<name>A0A455UMB6_9GAMM</name>
<dbReference type="SUPFAM" id="SSF161111">
    <property type="entry name" value="Cation efflux protein transmembrane domain-like"/>
    <property type="match status" value="1"/>
</dbReference>
<organism evidence="7 8">
    <name type="scientific">Vreelandella sulfidaeris</name>
    <dbReference type="NCBI Taxonomy" id="115553"/>
    <lineage>
        <taxon>Bacteria</taxon>
        <taxon>Pseudomonadati</taxon>
        <taxon>Pseudomonadota</taxon>
        <taxon>Gammaproteobacteria</taxon>
        <taxon>Oceanospirillales</taxon>
        <taxon>Halomonadaceae</taxon>
        <taxon>Vreelandella</taxon>
    </lineage>
</organism>
<reference evidence="7 8" key="1">
    <citation type="journal article" date="2019" name="Microbiol. Resour. Announc.">
        <title>Complete Genome Sequence of Halomonas sulfidaeris Strain Esulfide1 Isolated from a Metal Sulfide Rock at a Depth of 2,200 Meters, Obtained Using Nanopore Sequencing.</title>
        <authorList>
            <person name="Saito M."/>
            <person name="Nishigata A."/>
            <person name="Galipon J."/>
            <person name="Arakawa K."/>
        </authorList>
    </citation>
    <scope>NUCLEOTIDE SEQUENCE [LARGE SCALE GENOMIC DNA]</scope>
    <source>
        <strain evidence="7 8">ATCC BAA-803</strain>
        <plasmid evidence="8">pbaa-803-a dna</plasmid>
    </source>
</reference>
<dbReference type="GO" id="GO:0008324">
    <property type="term" value="F:monoatomic cation transmembrane transporter activity"/>
    <property type="evidence" value="ECO:0007669"/>
    <property type="project" value="InterPro"/>
</dbReference>
<proteinExistence type="predicted"/>
<evidence type="ECO:0000259" key="6">
    <source>
        <dbReference type="Pfam" id="PF01545"/>
    </source>
</evidence>
<dbReference type="InterPro" id="IPR058533">
    <property type="entry name" value="Cation_efflux_TM"/>
</dbReference>
<dbReference type="Gene3D" id="1.20.1510.10">
    <property type="entry name" value="Cation efflux protein transmembrane domain"/>
    <property type="match status" value="1"/>
</dbReference>
<feature type="domain" description="Cation efflux protein transmembrane" evidence="6">
    <location>
        <begin position="14"/>
        <end position="57"/>
    </location>
</feature>
<keyword evidence="3 5" id="KW-1133">Transmembrane helix</keyword>
<sequence length="78" mass="8161">MSDHDHSHSGGKTLLFALVFTTGFAAVEVFGGLIADSLALLSDAGHMLTDSLSLGLVPSLLGWPRSQHRVSTPLTQAC</sequence>
<feature type="transmembrane region" description="Helical" evidence="5">
    <location>
        <begin position="15"/>
        <end position="41"/>
    </location>
</feature>
<dbReference type="Pfam" id="PF01545">
    <property type="entry name" value="Cation_efflux"/>
    <property type="match status" value="1"/>
</dbReference>
<evidence type="ECO:0000256" key="5">
    <source>
        <dbReference type="SAM" id="Phobius"/>
    </source>
</evidence>
<keyword evidence="7" id="KW-0614">Plasmid</keyword>
<protein>
    <recommendedName>
        <fullName evidence="6">Cation efflux protein transmembrane domain-containing protein</fullName>
    </recommendedName>
</protein>
<dbReference type="AlphaFoldDB" id="A0A455UMB6"/>
<evidence type="ECO:0000313" key="7">
    <source>
        <dbReference type="EMBL" id="BBI65468.1"/>
    </source>
</evidence>
<dbReference type="GO" id="GO:0006829">
    <property type="term" value="P:zinc ion transport"/>
    <property type="evidence" value="ECO:0007669"/>
    <property type="project" value="UniProtKB-KW"/>
</dbReference>
<evidence type="ECO:0000256" key="1">
    <source>
        <dbReference type="ARBA" id="ARBA00004141"/>
    </source>
</evidence>
<dbReference type="GO" id="GO:0016020">
    <property type="term" value="C:membrane"/>
    <property type="evidence" value="ECO:0007669"/>
    <property type="project" value="UniProtKB-SubCell"/>
</dbReference>
<dbReference type="EMBL" id="AP019515">
    <property type="protein sequence ID" value="BBI65468.1"/>
    <property type="molecule type" value="Genomic_DNA"/>
</dbReference>
<keyword evidence="2 5" id="KW-0812">Transmembrane</keyword>
<dbReference type="KEGG" id="hsr:HSBAA_PA_0710"/>
<keyword evidence="4 5" id="KW-0472">Membrane</keyword>
<evidence type="ECO:0000256" key="3">
    <source>
        <dbReference type="ARBA" id="ARBA00022989"/>
    </source>
</evidence>
<evidence type="ECO:0000256" key="2">
    <source>
        <dbReference type="ARBA" id="ARBA00022692"/>
    </source>
</evidence>
<evidence type="ECO:0000256" key="4">
    <source>
        <dbReference type="ARBA" id="ARBA00023136"/>
    </source>
</evidence>
<geneLocation type="plasmid" evidence="8">
    <name>pbaa-803-a dna</name>
</geneLocation>
<accession>A0A455UMB6</accession>
<dbReference type="Proteomes" id="UP000320231">
    <property type="component" value="Plasmid pBAA-803-A"/>
</dbReference>
<dbReference type="InterPro" id="IPR027469">
    <property type="entry name" value="Cation_efflux_TMD_sf"/>
</dbReference>
<gene>
    <name evidence="7" type="ORF">HSBAA_PA_0710</name>
</gene>
<evidence type="ECO:0000313" key="8">
    <source>
        <dbReference type="Proteomes" id="UP000320231"/>
    </source>
</evidence>
<comment type="subcellular location">
    <subcellularLocation>
        <location evidence="1">Membrane</location>
        <topology evidence="1">Multi-pass membrane protein</topology>
    </subcellularLocation>
</comment>